<gene>
    <name evidence="1" type="ORF">OCBIM_22014231mg</name>
</gene>
<name>A0A0L8FMD0_OCTBM</name>
<sequence length="63" mass="7003">MFIDPIPLSSMKSTSSSRLPEIPRHLFCLLNTVISQMAAKTLYSLSILRVAPIFGSFSLSNHH</sequence>
<dbReference type="AlphaFoldDB" id="A0A0L8FMD0"/>
<protein>
    <submittedName>
        <fullName evidence="1">Uncharacterized protein</fullName>
    </submittedName>
</protein>
<proteinExistence type="predicted"/>
<organism evidence="1">
    <name type="scientific">Octopus bimaculoides</name>
    <name type="common">California two-spotted octopus</name>
    <dbReference type="NCBI Taxonomy" id="37653"/>
    <lineage>
        <taxon>Eukaryota</taxon>
        <taxon>Metazoa</taxon>
        <taxon>Spiralia</taxon>
        <taxon>Lophotrochozoa</taxon>
        <taxon>Mollusca</taxon>
        <taxon>Cephalopoda</taxon>
        <taxon>Coleoidea</taxon>
        <taxon>Octopodiformes</taxon>
        <taxon>Octopoda</taxon>
        <taxon>Incirrata</taxon>
        <taxon>Octopodidae</taxon>
        <taxon>Octopus</taxon>
    </lineage>
</organism>
<reference evidence="1" key="1">
    <citation type="submission" date="2015-07" db="EMBL/GenBank/DDBJ databases">
        <title>MeaNS - Measles Nucleotide Surveillance Program.</title>
        <authorList>
            <person name="Tran T."/>
            <person name="Druce J."/>
        </authorList>
    </citation>
    <scope>NUCLEOTIDE SEQUENCE</scope>
    <source>
        <strain evidence="1">UCB-OBI-ISO-001</strain>
        <tissue evidence="1">Gonad</tissue>
    </source>
</reference>
<accession>A0A0L8FMD0</accession>
<dbReference type="EMBL" id="KQ428805">
    <property type="protein sequence ID" value="KOF65849.1"/>
    <property type="molecule type" value="Genomic_DNA"/>
</dbReference>
<evidence type="ECO:0000313" key="1">
    <source>
        <dbReference type="EMBL" id="KOF65849.1"/>
    </source>
</evidence>